<evidence type="ECO:0000313" key="7">
    <source>
        <dbReference type="EMBL" id="TKV57422.1"/>
    </source>
</evidence>
<dbReference type="EMBL" id="SZZH01000005">
    <property type="protein sequence ID" value="TKV57422.1"/>
    <property type="molecule type" value="Genomic_DNA"/>
</dbReference>
<keyword evidence="5 6" id="KW-0472">Membrane</keyword>
<evidence type="ECO:0000313" key="8">
    <source>
        <dbReference type="Proteomes" id="UP000306985"/>
    </source>
</evidence>
<comment type="caution">
    <text evidence="7">The sequence shown here is derived from an EMBL/GenBank/DDBJ whole genome shotgun (WGS) entry which is preliminary data.</text>
</comment>
<reference evidence="7 8" key="1">
    <citation type="submission" date="2019-05" db="EMBL/GenBank/DDBJ databases">
        <title>Nakamurella sp. N5BH11, whole genome shotgun sequence.</title>
        <authorList>
            <person name="Tuo L."/>
        </authorList>
    </citation>
    <scope>NUCLEOTIDE SEQUENCE [LARGE SCALE GENOMIC DNA]</scope>
    <source>
        <strain evidence="7 8">N5BH11</strain>
    </source>
</reference>
<dbReference type="Proteomes" id="UP000306985">
    <property type="component" value="Unassembled WGS sequence"/>
</dbReference>
<dbReference type="AlphaFoldDB" id="A0A4U6QBW9"/>
<dbReference type="PANTHER" id="PTHR32196:SF63">
    <property type="entry name" value="INNER MEMBRANE ABC TRANSPORTER PERMEASE PROTEIN YJFF"/>
    <property type="match status" value="1"/>
</dbReference>
<dbReference type="OrthoDB" id="9808136at2"/>
<feature type="transmembrane region" description="Helical" evidence="6">
    <location>
        <begin position="55"/>
        <end position="73"/>
    </location>
</feature>
<dbReference type="CDD" id="cd06579">
    <property type="entry name" value="TM_PBP1_transp_AraH_like"/>
    <property type="match status" value="1"/>
</dbReference>
<feature type="transmembrane region" description="Helical" evidence="6">
    <location>
        <begin position="240"/>
        <end position="260"/>
    </location>
</feature>
<protein>
    <submittedName>
        <fullName evidence="7">Sugar ABC transporter permease YjfF</fullName>
    </submittedName>
</protein>
<evidence type="ECO:0000256" key="4">
    <source>
        <dbReference type="ARBA" id="ARBA00022989"/>
    </source>
</evidence>
<evidence type="ECO:0000256" key="1">
    <source>
        <dbReference type="ARBA" id="ARBA00004651"/>
    </source>
</evidence>
<evidence type="ECO:0000256" key="6">
    <source>
        <dbReference type="SAM" id="Phobius"/>
    </source>
</evidence>
<organism evidence="7 8">
    <name type="scientific">Nakamurella flava</name>
    <dbReference type="NCBI Taxonomy" id="2576308"/>
    <lineage>
        <taxon>Bacteria</taxon>
        <taxon>Bacillati</taxon>
        <taxon>Actinomycetota</taxon>
        <taxon>Actinomycetes</taxon>
        <taxon>Nakamurellales</taxon>
        <taxon>Nakamurellaceae</taxon>
        <taxon>Nakamurella</taxon>
    </lineage>
</organism>
<gene>
    <name evidence="7" type="ORF">FDO65_17215</name>
</gene>
<feature type="transmembrane region" description="Helical" evidence="6">
    <location>
        <begin position="322"/>
        <end position="341"/>
    </location>
</feature>
<name>A0A4U6QBW9_9ACTN</name>
<dbReference type="PANTHER" id="PTHR32196">
    <property type="entry name" value="ABC TRANSPORTER PERMEASE PROTEIN YPHD-RELATED-RELATED"/>
    <property type="match status" value="1"/>
</dbReference>
<feature type="transmembrane region" description="Helical" evidence="6">
    <location>
        <begin position="266"/>
        <end position="286"/>
    </location>
</feature>
<comment type="subcellular location">
    <subcellularLocation>
        <location evidence="1">Cell membrane</location>
        <topology evidence="1">Multi-pass membrane protein</topology>
    </subcellularLocation>
</comment>
<keyword evidence="2" id="KW-1003">Cell membrane</keyword>
<keyword evidence="3 6" id="KW-0812">Transmembrane</keyword>
<dbReference type="GO" id="GO:0022857">
    <property type="term" value="F:transmembrane transporter activity"/>
    <property type="evidence" value="ECO:0007669"/>
    <property type="project" value="InterPro"/>
</dbReference>
<keyword evidence="8" id="KW-1185">Reference proteome</keyword>
<evidence type="ECO:0000256" key="2">
    <source>
        <dbReference type="ARBA" id="ARBA00022475"/>
    </source>
</evidence>
<keyword evidence="4 6" id="KW-1133">Transmembrane helix</keyword>
<sequence length="344" mass="36228">MTESAVAAARPRRRRFSRYAQYSTVGITVALLALMLVAGSLLYPNFTSGQALLDLLGKNVFLLPLAVGMTFVIISGGIDLSVGAMMALGSVVAATLLQAGWSAPVVIVAVLLIGSLLGLLNGVMVSYFGIQPFIATLASMFLARGLCLVITDRSIAIDNPFFQTMNTAHLDLFEVTSTNLRGKVRVSDVYTTPSVVIALAVLLTAFAVLHYSRFGRTVYAVGGNESSARLMGMAVSRTKISVYVISGLCAGVAGLLFAFYTASGDPVAGIGYELNAIAAVVIGGTLLAGGTGYVLGSFLGVLVLGVIYAFKEFDGDLNTGWTRVMIGVLVLFFIVIQRLVVRRT</sequence>
<evidence type="ECO:0000256" key="5">
    <source>
        <dbReference type="ARBA" id="ARBA00023136"/>
    </source>
</evidence>
<evidence type="ECO:0000256" key="3">
    <source>
        <dbReference type="ARBA" id="ARBA00022692"/>
    </source>
</evidence>
<dbReference type="GO" id="GO:0005886">
    <property type="term" value="C:plasma membrane"/>
    <property type="evidence" value="ECO:0007669"/>
    <property type="project" value="UniProtKB-SubCell"/>
</dbReference>
<feature type="transmembrane region" description="Helical" evidence="6">
    <location>
        <begin position="132"/>
        <end position="151"/>
    </location>
</feature>
<feature type="transmembrane region" description="Helical" evidence="6">
    <location>
        <begin position="20"/>
        <end position="43"/>
    </location>
</feature>
<feature type="transmembrane region" description="Helical" evidence="6">
    <location>
        <begin position="189"/>
        <end position="209"/>
    </location>
</feature>
<accession>A0A4U6QBW9</accession>
<dbReference type="Pfam" id="PF02653">
    <property type="entry name" value="BPD_transp_2"/>
    <property type="match status" value="1"/>
</dbReference>
<dbReference type="InterPro" id="IPR001851">
    <property type="entry name" value="ABC_transp_permease"/>
</dbReference>
<proteinExistence type="predicted"/>